<dbReference type="OrthoDB" id="7339946at2759"/>
<dbReference type="EMBL" id="JACEEZ010016151">
    <property type="protein sequence ID" value="KAG0718378.1"/>
    <property type="molecule type" value="Genomic_DNA"/>
</dbReference>
<protein>
    <submittedName>
        <fullName evidence="1">Uncharacterized protein</fullName>
    </submittedName>
</protein>
<accession>A0A8J4Y195</accession>
<evidence type="ECO:0000313" key="1">
    <source>
        <dbReference type="EMBL" id="KAG0718378.1"/>
    </source>
</evidence>
<name>A0A8J4Y195_CHIOP</name>
<organism evidence="1 2">
    <name type="scientific">Chionoecetes opilio</name>
    <name type="common">Atlantic snow crab</name>
    <name type="synonym">Cancer opilio</name>
    <dbReference type="NCBI Taxonomy" id="41210"/>
    <lineage>
        <taxon>Eukaryota</taxon>
        <taxon>Metazoa</taxon>
        <taxon>Ecdysozoa</taxon>
        <taxon>Arthropoda</taxon>
        <taxon>Crustacea</taxon>
        <taxon>Multicrustacea</taxon>
        <taxon>Malacostraca</taxon>
        <taxon>Eumalacostraca</taxon>
        <taxon>Eucarida</taxon>
        <taxon>Decapoda</taxon>
        <taxon>Pleocyemata</taxon>
        <taxon>Brachyura</taxon>
        <taxon>Eubrachyura</taxon>
        <taxon>Majoidea</taxon>
        <taxon>Majidae</taxon>
        <taxon>Chionoecetes</taxon>
    </lineage>
</organism>
<dbReference type="Proteomes" id="UP000770661">
    <property type="component" value="Unassembled WGS sequence"/>
</dbReference>
<dbReference type="AlphaFoldDB" id="A0A8J4Y195"/>
<keyword evidence="2" id="KW-1185">Reference proteome</keyword>
<sequence>MLARYAWSWPLSSSQSGICGYSRYGGSDTHHQTSACQCLWRVHPYAIAAIFGESDDGESETRVDASLDTYKEASLKSQARTRRGETSARRTRVSAKIPLPKGGEWQKFLKDYQNNDELFQFISQELQRNTTELQDHLLTTKADLVLSNKPTDLTALSPCHQEEADTRMMLHLRHAAEQGHTKAYIRTVDSDVVVLAMNLFLDLGFLEL</sequence>
<evidence type="ECO:0000313" key="2">
    <source>
        <dbReference type="Proteomes" id="UP000770661"/>
    </source>
</evidence>
<comment type="caution">
    <text evidence="1">The sequence shown here is derived from an EMBL/GenBank/DDBJ whole genome shotgun (WGS) entry which is preliminary data.</text>
</comment>
<proteinExistence type="predicted"/>
<gene>
    <name evidence="1" type="ORF">GWK47_052504</name>
</gene>
<reference evidence="1" key="1">
    <citation type="submission" date="2020-07" db="EMBL/GenBank/DDBJ databases">
        <title>The High-quality genome of the commercially important snow crab, Chionoecetes opilio.</title>
        <authorList>
            <person name="Jeong J.-H."/>
            <person name="Ryu S."/>
        </authorList>
    </citation>
    <scope>NUCLEOTIDE SEQUENCE</scope>
    <source>
        <strain evidence="1">MADBK_172401_WGS</strain>
        <tissue evidence="1">Digestive gland</tissue>
    </source>
</reference>